<dbReference type="Gene3D" id="3.90.550.10">
    <property type="entry name" value="Spore Coat Polysaccharide Biosynthesis Protein SpsA, Chain A"/>
    <property type="match status" value="1"/>
</dbReference>
<evidence type="ECO:0000256" key="2">
    <source>
        <dbReference type="ARBA" id="ARBA00022679"/>
    </source>
</evidence>
<dbReference type="GO" id="GO:0016757">
    <property type="term" value="F:glycosyltransferase activity"/>
    <property type="evidence" value="ECO:0007669"/>
    <property type="project" value="UniProtKB-KW"/>
</dbReference>
<dbReference type="Pfam" id="PF00535">
    <property type="entry name" value="Glycos_transf_2"/>
    <property type="match status" value="1"/>
</dbReference>
<dbReference type="EMBL" id="DWYY01000072">
    <property type="protein sequence ID" value="HJA92814.1"/>
    <property type="molecule type" value="Genomic_DNA"/>
</dbReference>
<dbReference type="InterPro" id="IPR001173">
    <property type="entry name" value="Glyco_trans_2-like"/>
</dbReference>
<protein>
    <submittedName>
        <fullName evidence="4">Glycosyltransferase</fullName>
    </submittedName>
</protein>
<gene>
    <name evidence="4" type="ORF">H9717_06815</name>
</gene>
<dbReference type="AlphaFoldDB" id="A0A9D2I6M5"/>
<reference evidence="4" key="1">
    <citation type="journal article" date="2021" name="PeerJ">
        <title>Extensive microbial diversity within the chicken gut microbiome revealed by metagenomics and culture.</title>
        <authorList>
            <person name="Gilroy R."/>
            <person name="Ravi A."/>
            <person name="Getino M."/>
            <person name="Pursley I."/>
            <person name="Horton D.L."/>
            <person name="Alikhan N.F."/>
            <person name="Baker D."/>
            <person name="Gharbi K."/>
            <person name="Hall N."/>
            <person name="Watson M."/>
            <person name="Adriaenssens E.M."/>
            <person name="Foster-Nyarko E."/>
            <person name="Jarju S."/>
            <person name="Secka A."/>
            <person name="Antonio M."/>
            <person name="Oren A."/>
            <person name="Chaudhuri R.R."/>
            <person name="La Ragione R."/>
            <person name="Hildebrand F."/>
            <person name="Pallen M.J."/>
        </authorList>
    </citation>
    <scope>NUCLEOTIDE SEQUENCE</scope>
    <source>
        <strain evidence="4">CHK179-7159</strain>
    </source>
</reference>
<dbReference type="PANTHER" id="PTHR22916">
    <property type="entry name" value="GLYCOSYLTRANSFERASE"/>
    <property type="match status" value="1"/>
</dbReference>
<evidence type="ECO:0000259" key="3">
    <source>
        <dbReference type="Pfam" id="PF00535"/>
    </source>
</evidence>
<feature type="domain" description="Glycosyltransferase 2-like" evidence="3">
    <location>
        <begin position="7"/>
        <end position="151"/>
    </location>
</feature>
<dbReference type="Proteomes" id="UP000886858">
    <property type="component" value="Unassembled WGS sequence"/>
</dbReference>
<evidence type="ECO:0000313" key="4">
    <source>
        <dbReference type="EMBL" id="HJA92814.1"/>
    </source>
</evidence>
<reference evidence="4" key="2">
    <citation type="submission" date="2021-04" db="EMBL/GenBank/DDBJ databases">
        <authorList>
            <person name="Gilroy R."/>
        </authorList>
    </citation>
    <scope>NUCLEOTIDE SEQUENCE</scope>
    <source>
        <strain evidence="4">CHK179-7159</strain>
    </source>
</reference>
<sequence length="357" mass="42335">MKDILISYIVPVYNAEKYVEKCVRSIMQQRGADIEIILIDDGSKDSSGHICDLLAEEDSRIQVIHQENRGHGEARNIGIAAARGKWISFVDDDDWLEENTQELCIPYFSEGTDVVLFGKRDIYRNREKEHALKTNCESVEFSDDKDLRALQNSVLDYYYHYNPQFGELTLGVPWGKYIRASLFEGDDCRFVEGYGEDRPCLFLIFFTARKVVYVNKILYNYRIHTSTMRKYLPNAEENYQTAIIKMHEIVGRFLDGHDEPDLQISLYAYDIANFSYFVMQDYCNRDNPKNYKMRKKDFLRDRSNKIFEQAFYRGCMNYLPFRRKCLALMIKYRMFFFINIMSKMNRLFEKVYCTRSD</sequence>
<proteinExistence type="predicted"/>
<keyword evidence="1" id="KW-0328">Glycosyltransferase</keyword>
<name>A0A9D2I6M5_9FIRM</name>
<dbReference type="InterPro" id="IPR029044">
    <property type="entry name" value="Nucleotide-diphossugar_trans"/>
</dbReference>
<evidence type="ECO:0000256" key="1">
    <source>
        <dbReference type="ARBA" id="ARBA00022676"/>
    </source>
</evidence>
<dbReference type="SUPFAM" id="SSF53448">
    <property type="entry name" value="Nucleotide-diphospho-sugar transferases"/>
    <property type="match status" value="1"/>
</dbReference>
<accession>A0A9D2I6M5</accession>
<dbReference type="CDD" id="cd00761">
    <property type="entry name" value="Glyco_tranf_GTA_type"/>
    <property type="match status" value="1"/>
</dbReference>
<evidence type="ECO:0000313" key="5">
    <source>
        <dbReference type="Proteomes" id="UP000886858"/>
    </source>
</evidence>
<organism evidence="4 5">
    <name type="scientific">Candidatus Eisenbergiella merdipullorum</name>
    <dbReference type="NCBI Taxonomy" id="2838553"/>
    <lineage>
        <taxon>Bacteria</taxon>
        <taxon>Bacillati</taxon>
        <taxon>Bacillota</taxon>
        <taxon>Clostridia</taxon>
        <taxon>Lachnospirales</taxon>
        <taxon>Lachnospiraceae</taxon>
        <taxon>Eisenbergiella</taxon>
    </lineage>
</organism>
<dbReference type="PANTHER" id="PTHR22916:SF51">
    <property type="entry name" value="GLYCOSYLTRANSFERASE EPSH-RELATED"/>
    <property type="match status" value="1"/>
</dbReference>
<keyword evidence="2" id="KW-0808">Transferase</keyword>
<comment type="caution">
    <text evidence="4">The sequence shown here is derived from an EMBL/GenBank/DDBJ whole genome shotgun (WGS) entry which is preliminary data.</text>
</comment>